<dbReference type="AlphaFoldDB" id="A0A0B2VBR5"/>
<dbReference type="OrthoDB" id="6022711at2759"/>
<evidence type="ECO:0000313" key="3">
    <source>
        <dbReference type="Proteomes" id="UP000031036"/>
    </source>
</evidence>
<dbReference type="SMART" id="SM00228">
    <property type="entry name" value="PDZ"/>
    <property type="match status" value="2"/>
</dbReference>
<dbReference type="Gene3D" id="2.30.42.10">
    <property type="match status" value="2"/>
</dbReference>
<dbReference type="SUPFAM" id="SSF50156">
    <property type="entry name" value="PDZ domain-like"/>
    <property type="match status" value="2"/>
</dbReference>
<name>A0A0B2VBR5_TOXCA</name>
<dbReference type="PANTHER" id="PTHR19964:SF97">
    <property type="entry name" value="PDZ DOMAIN-CONTAINING PROTEIN"/>
    <property type="match status" value="1"/>
</dbReference>
<feature type="domain" description="PDZ" evidence="1">
    <location>
        <begin position="7"/>
        <end position="109"/>
    </location>
</feature>
<protein>
    <submittedName>
        <fullName evidence="2">PDZ domain-containing protein 2</fullName>
    </submittedName>
</protein>
<accession>A0A0B2VBR5</accession>
<proteinExistence type="predicted"/>
<sequence length="326" mass="36205">MGTRVQTIVLYRGRNAHGESRKHDEQTHLTGRSIGLSIVGGIDSPRGPMGIFVKTLYANGLAAQSGLIHKGDEIVSVNGIELFGKTHAEALHVFKMFSKVDVTLVIRRATLTYYHVNLKATDKSRIEEIYGNQGEVAVSDAAPLADDSIAKTTLRVERHDVCNIDGYFLDYVTNVVVRAKRALDRKTVGIMREKILLEKSFPEERLGLGIAVESDDNSECVLSVRVEQVEPNSVAYKSGLRVGDRIWYVAGKDVHTCSRQKCLALFHQSSTKVVLVISRHKPALLQKRAGRCNRTTTESHTRPQNYSEGQLTLPILFFSHYSISSS</sequence>
<dbReference type="PANTHER" id="PTHR19964">
    <property type="entry name" value="MULTIPLE PDZ DOMAIN PROTEIN"/>
    <property type="match status" value="1"/>
</dbReference>
<dbReference type="EMBL" id="JPKZ01002006">
    <property type="protein sequence ID" value="KHN78882.1"/>
    <property type="molecule type" value="Genomic_DNA"/>
</dbReference>
<comment type="caution">
    <text evidence="2">The sequence shown here is derived from an EMBL/GenBank/DDBJ whole genome shotgun (WGS) entry which is preliminary data.</text>
</comment>
<evidence type="ECO:0000313" key="2">
    <source>
        <dbReference type="EMBL" id="KHN78882.1"/>
    </source>
</evidence>
<dbReference type="InterPro" id="IPR036034">
    <property type="entry name" value="PDZ_sf"/>
</dbReference>
<dbReference type="Pfam" id="PF00595">
    <property type="entry name" value="PDZ"/>
    <property type="match status" value="2"/>
</dbReference>
<dbReference type="InterPro" id="IPR051342">
    <property type="entry name" value="PDZ_scaffold"/>
</dbReference>
<dbReference type="STRING" id="6265.A0A0B2VBR5"/>
<reference evidence="2 3" key="1">
    <citation type="submission" date="2014-11" db="EMBL/GenBank/DDBJ databases">
        <title>Genetic blueprint of the zoonotic pathogen Toxocara canis.</title>
        <authorList>
            <person name="Zhu X.-Q."/>
            <person name="Korhonen P.K."/>
            <person name="Cai H."/>
            <person name="Young N.D."/>
            <person name="Nejsum P."/>
            <person name="von Samson-Himmelstjerna G."/>
            <person name="Boag P.R."/>
            <person name="Tan P."/>
            <person name="Li Q."/>
            <person name="Min J."/>
            <person name="Yang Y."/>
            <person name="Wang X."/>
            <person name="Fang X."/>
            <person name="Hall R.S."/>
            <person name="Hofmann A."/>
            <person name="Sternberg P.W."/>
            <person name="Jex A.R."/>
            <person name="Gasser R.B."/>
        </authorList>
    </citation>
    <scope>NUCLEOTIDE SEQUENCE [LARGE SCALE GENOMIC DNA]</scope>
    <source>
        <strain evidence="2">PN_DK_2014</strain>
    </source>
</reference>
<keyword evidence="3" id="KW-1185">Reference proteome</keyword>
<evidence type="ECO:0000259" key="1">
    <source>
        <dbReference type="PROSITE" id="PS50106"/>
    </source>
</evidence>
<dbReference type="InterPro" id="IPR001478">
    <property type="entry name" value="PDZ"/>
</dbReference>
<feature type="domain" description="PDZ" evidence="1">
    <location>
        <begin position="194"/>
        <end position="281"/>
    </location>
</feature>
<gene>
    <name evidence="2" type="primary">Pdzd2</name>
    <name evidence="2" type="ORF">Tcan_09305</name>
</gene>
<dbReference type="PROSITE" id="PS50106">
    <property type="entry name" value="PDZ"/>
    <property type="match status" value="2"/>
</dbReference>
<organism evidence="2 3">
    <name type="scientific">Toxocara canis</name>
    <name type="common">Canine roundworm</name>
    <dbReference type="NCBI Taxonomy" id="6265"/>
    <lineage>
        <taxon>Eukaryota</taxon>
        <taxon>Metazoa</taxon>
        <taxon>Ecdysozoa</taxon>
        <taxon>Nematoda</taxon>
        <taxon>Chromadorea</taxon>
        <taxon>Rhabditida</taxon>
        <taxon>Spirurina</taxon>
        <taxon>Ascaridomorpha</taxon>
        <taxon>Ascaridoidea</taxon>
        <taxon>Toxocaridae</taxon>
        <taxon>Toxocara</taxon>
    </lineage>
</organism>
<dbReference type="Proteomes" id="UP000031036">
    <property type="component" value="Unassembled WGS sequence"/>
</dbReference>